<dbReference type="EMBL" id="ML119713">
    <property type="protein sequence ID" value="RPA78258.1"/>
    <property type="molecule type" value="Genomic_DNA"/>
</dbReference>
<evidence type="ECO:0000313" key="2">
    <source>
        <dbReference type="EMBL" id="RPA78258.1"/>
    </source>
</evidence>
<proteinExistence type="predicted"/>
<keyword evidence="3" id="KW-1185">Reference proteome</keyword>
<feature type="region of interest" description="Disordered" evidence="1">
    <location>
        <begin position="1"/>
        <end position="35"/>
    </location>
</feature>
<evidence type="ECO:0000313" key="3">
    <source>
        <dbReference type="Proteomes" id="UP000275078"/>
    </source>
</evidence>
<name>A0A3N4I0M2_ASCIM</name>
<reference evidence="2 3" key="1">
    <citation type="journal article" date="2018" name="Nat. Ecol. Evol.">
        <title>Pezizomycetes genomes reveal the molecular basis of ectomycorrhizal truffle lifestyle.</title>
        <authorList>
            <person name="Murat C."/>
            <person name="Payen T."/>
            <person name="Noel B."/>
            <person name="Kuo A."/>
            <person name="Morin E."/>
            <person name="Chen J."/>
            <person name="Kohler A."/>
            <person name="Krizsan K."/>
            <person name="Balestrini R."/>
            <person name="Da Silva C."/>
            <person name="Montanini B."/>
            <person name="Hainaut M."/>
            <person name="Levati E."/>
            <person name="Barry K.W."/>
            <person name="Belfiori B."/>
            <person name="Cichocki N."/>
            <person name="Clum A."/>
            <person name="Dockter R.B."/>
            <person name="Fauchery L."/>
            <person name="Guy J."/>
            <person name="Iotti M."/>
            <person name="Le Tacon F."/>
            <person name="Lindquist E.A."/>
            <person name="Lipzen A."/>
            <person name="Malagnac F."/>
            <person name="Mello A."/>
            <person name="Molinier V."/>
            <person name="Miyauchi S."/>
            <person name="Poulain J."/>
            <person name="Riccioni C."/>
            <person name="Rubini A."/>
            <person name="Sitrit Y."/>
            <person name="Splivallo R."/>
            <person name="Traeger S."/>
            <person name="Wang M."/>
            <person name="Zifcakova L."/>
            <person name="Wipf D."/>
            <person name="Zambonelli A."/>
            <person name="Paolocci F."/>
            <person name="Nowrousian M."/>
            <person name="Ottonello S."/>
            <person name="Baldrian P."/>
            <person name="Spatafora J.W."/>
            <person name="Henrissat B."/>
            <person name="Nagy L.G."/>
            <person name="Aury J.M."/>
            <person name="Wincker P."/>
            <person name="Grigoriev I.V."/>
            <person name="Bonfante P."/>
            <person name="Martin F.M."/>
        </authorList>
    </citation>
    <scope>NUCLEOTIDE SEQUENCE [LARGE SCALE GENOMIC DNA]</scope>
    <source>
        <strain evidence="2 3">RN42</strain>
    </source>
</reference>
<accession>A0A3N4I0M2</accession>
<dbReference type="Proteomes" id="UP000275078">
    <property type="component" value="Unassembled WGS sequence"/>
</dbReference>
<sequence>MQLSTTILVESSTIPQDAPKKNPHPSDLSPFQKEREEHNLQEFRSRINKSTTPHLFHSGLTDDYHNNAFRCSVCQRCFNWPSRNSNEPAKLLGTQHECTTCNRVRCGSCWKETVMRKYLWYGEVYVLVDEKYSLCAYTVSTISPPLALGDSSKIRAERETIEKKLKEGAYEAYWGSGVPVGFGSAEEVTAIREVEREKEQSDDATPKRDPEDTYFQRQPDRSEDERLFRQTQRLNSQEHPHLFISSQTTEEYIAFQCQLCAEDFSSPTNDEGSKLSPIKQHECSTCSRARCDPCWRKTTELCHMTFYPAGVVKFVFPKYALCSYVMPGKKGKVADVLGLKPRREEVKKLMATAYAQMDPADTRVSTESTHSEGTVCCGKPLKLDPHTFYPGRKHRKTQSASPNVEDRHGTCTMCTALLYDYSPDPSTPQDEKGILVGRKWYNCLYCKRRRCGDCWAETKKLAPRVFGEDTKPALSVPEYSHCHFTFDIARLEKLQMNGNSGGSFELLDREEAAVFGRYKRKRQWKKKKKTDEFETIVLSCGTKC</sequence>
<feature type="compositionally biased region" description="Basic and acidic residues" evidence="1">
    <location>
        <begin position="194"/>
        <end position="211"/>
    </location>
</feature>
<evidence type="ECO:0000256" key="1">
    <source>
        <dbReference type="SAM" id="MobiDB-lite"/>
    </source>
</evidence>
<protein>
    <submittedName>
        <fullName evidence="2">Uncharacterized protein</fullName>
    </submittedName>
</protein>
<feature type="region of interest" description="Disordered" evidence="1">
    <location>
        <begin position="194"/>
        <end position="225"/>
    </location>
</feature>
<gene>
    <name evidence="2" type="ORF">BJ508DRAFT_329386</name>
</gene>
<dbReference type="AlphaFoldDB" id="A0A3N4I0M2"/>
<feature type="compositionally biased region" description="Polar residues" evidence="1">
    <location>
        <begin position="1"/>
        <end position="15"/>
    </location>
</feature>
<organism evidence="2 3">
    <name type="scientific">Ascobolus immersus RN42</name>
    <dbReference type="NCBI Taxonomy" id="1160509"/>
    <lineage>
        <taxon>Eukaryota</taxon>
        <taxon>Fungi</taxon>
        <taxon>Dikarya</taxon>
        <taxon>Ascomycota</taxon>
        <taxon>Pezizomycotina</taxon>
        <taxon>Pezizomycetes</taxon>
        <taxon>Pezizales</taxon>
        <taxon>Ascobolaceae</taxon>
        <taxon>Ascobolus</taxon>
    </lineage>
</organism>